<evidence type="ECO:0000313" key="1">
    <source>
        <dbReference type="EMBL" id="KAI9513294.1"/>
    </source>
</evidence>
<accession>A0ACC0UQD2</accession>
<protein>
    <submittedName>
        <fullName evidence="1">PCI domain-containing protein</fullName>
    </submittedName>
</protein>
<organism evidence="1 2">
    <name type="scientific">Russula earlei</name>
    <dbReference type="NCBI Taxonomy" id="71964"/>
    <lineage>
        <taxon>Eukaryota</taxon>
        <taxon>Fungi</taxon>
        <taxon>Dikarya</taxon>
        <taxon>Basidiomycota</taxon>
        <taxon>Agaricomycotina</taxon>
        <taxon>Agaricomycetes</taxon>
        <taxon>Russulales</taxon>
        <taxon>Russulaceae</taxon>
        <taxon>Russula</taxon>
    </lineage>
</organism>
<evidence type="ECO:0000313" key="2">
    <source>
        <dbReference type="Proteomes" id="UP001207468"/>
    </source>
</evidence>
<comment type="caution">
    <text evidence="1">The sequence shown here is derived from an EMBL/GenBank/DDBJ whole genome shotgun (WGS) entry which is preliminary data.</text>
</comment>
<reference evidence="1" key="1">
    <citation type="submission" date="2021-03" db="EMBL/GenBank/DDBJ databases">
        <title>Evolutionary priming and transition to the ectomycorrhizal habit in an iconic lineage of mushroom-forming fungi: is preadaptation a requirement?</title>
        <authorList>
            <consortium name="DOE Joint Genome Institute"/>
            <person name="Looney B.P."/>
            <person name="Miyauchi S."/>
            <person name="Morin E."/>
            <person name="Drula E."/>
            <person name="Courty P.E."/>
            <person name="Chicoki N."/>
            <person name="Fauchery L."/>
            <person name="Kohler A."/>
            <person name="Kuo A."/>
            <person name="LaButti K."/>
            <person name="Pangilinan J."/>
            <person name="Lipzen A."/>
            <person name="Riley R."/>
            <person name="Andreopoulos W."/>
            <person name="He G."/>
            <person name="Johnson J."/>
            <person name="Barry K.W."/>
            <person name="Grigoriev I.V."/>
            <person name="Nagy L."/>
            <person name="Hibbett D."/>
            <person name="Henrissat B."/>
            <person name="Matheny P.B."/>
            <person name="Labbe J."/>
            <person name="Martin A.F."/>
        </authorList>
    </citation>
    <scope>NUCLEOTIDE SEQUENCE</scope>
    <source>
        <strain evidence="1">BPL698</strain>
    </source>
</reference>
<dbReference type="EMBL" id="JAGFNK010000002">
    <property type="protein sequence ID" value="KAI9513294.1"/>
    <property type="molecule type" value="Genomic_DNA"/>
</dbReference>
<gene>
    <name evidence="1" type="ORF">F5148DRAFT_289406</name>
</gene>
<proteinExistence type="predicted"/>
<sequence>MPVTYTQFLTLIATALRDENGLDLAYLIRPVSAHGKDLIKEFRNPTRQSMSRYEGAIENPWDEIAIQYVLVVTHVAKRRSADAFKEHTQLVNLFLRFLTNNSGWTLPALFATLRDLRDLAFDADVQAQDLSQKSDCMEEAARIISKAFSNCVTDRCRPFVLLCSRGSTIPHICRTSSYQMSRKWGVYYVVGLVLKSYFRVRRISLSKNILRALEANRDIPPLHEYPRAHQVTYRYYLGMLSFLNEDYTKSEQELTFAFYNCHLDARNNQTCASYLLEPYTCFISCCRRILTYLIPLRILRGHLPSADLLRRFPVLEELYAPFISAIRKGDIQGFDTALDECERRLVDLNVWLTLEKAREICIRGLFRRVWVVSEKSNRIPVAMFHSSLQVSGMDVSSEEAECLVANMIYNGYMRGYISHEKQMVVLANTNPFPRLADRPTPFMLY</sequence>
<name>A0ACC0UQD2_9AGAM</name>
<dbReference type="Proteomes" id="UP001207468">
    <property type="component" value="Unassembled WGS sequence"/>
</dbReference>
<keyword evidence="2" id="KW-1185">Reference proteome</keyword>